<gene>
    <name evidence="6" type="ORF">SAMN05421795_102133</name>
</gene>
<name>A0A1N7KT01_9RHOB</name>
<feature type="compositionally biased region" description="Low complexity" evidence="4">
    <location>
        <begin position="335"/>
        <end position="345"/>
    </location>
</feature>
<keyword evidence="3" id="KW-0949">S-adenosyl-L-methionine</keyword>
<dbReference type="Pfam" id="PF05175">
    <property type="entry name" value="MTS"/>
    <property type="match status" value="1"/>
</dbReference>
<feature type="region of interest" description="Disordered" evidence="4">
    <location>
        <begin position="331"/>
        <end position="354"/>
    </location>
</feature>
<keyword evidence="7" id="KW-1185">Reference proteome</keyword>
<dbReference type="InterPro" id="IPR046977">
    <property type="entry name" value="RsmC/RlmG"/>
</dbReference>
<dbReference type="PANTHER" id="PTHR47816">
    <property type="entry name" value="RIBOSOMAL RNA SMALL SUBUNIT METHYLTRANSFERASE C"/>
    <property type="match status" value="1"/>
</dbReference>
<keyword evidence="2 6" id="KW-0808">Transferase</keyword>
<evidence type="ECO:0000256" key="1">
    <source>
        <dbReference type="ARBA" id="ARBA00022603"/>
    </source>
</evidence>
<dbReference type="PANTHER" id="PTHR47816:SF4">
    <property type="entry name" value="RIBOSOMAL RNA SMALL SUBUNIT METHYLTRANSFERASE C"/>
    <property type="match status" value="1"/>
</dbReference>
<dbReference type="RefSeq" id="WP_076363844.1">
    <property type="nucleotide sequence ID" value="NZ_FTOM01000002.1"/>
</dbReference>
<evidence type="ECO:0000313" key="7">
    <source>
        <dbReference type="Proteomes" id="UP000186098"/>
    </source>
</evidence>
<dbReference type="InterPro" id="IPR029063">
    <property type="entry name" value="SAM-dependent_MTases_sf"/>
</dbReference>
<evidence type="ECO:0000256" key="3">
    <source>
        <dbReference type="ARBA" id="ARBA00022691"/>
    </source>
</evidence>
<dbReference type="Proteomes" id="UP000186098">
    <property type="component" value="Unassembled WGS sequence"/>
</dbReference>
<dbReference type="AlphaFoldDB" id="A0A1N7KT01"/>
<reference evidence="7" key="1">
    <citation type="submission" date="2017-01" db="EMBL/GenBank/DDBJ databases">
        <authorList>
            <person name="Varghese N."/>
            <person name="Submissions S."/>
        </authorList>
    </citation>
    <scope>NUCLEOTIDE SEQUENCE [LARGE SCALE GENOMIC DNA]</scope>
    <source>
        <strain evidence="7">DSM 18714</strain>
    </source>
</reference>
<organism evidence="6 7">
    <name type="scientific">Phaeovulum vinaykumarii</name>
    <dbReference type="NCBI Taxonomy" id="407234"/>
    <lineage>
        <taxon>Bacteria</taxon>
        <taxon>Pseudomonadati</taxon>
        <taxon>Pseudomonadota</taxon>
        <taxon>Alphaproteobacteria</taxon>
        <taxon>Rhodobacterales</taxon>
        <taxon>Paracoccaceae</taxon>
        <taxon>Phaeovulum</taxon>
    </lineage>
</organism>
<dbReference type="EMBL" id="FTOM01000002">
    <property type="protein sequence ID" value="SIS64694.1"/>
    <property type="molecule type" value="Genomic_DNA"/>
</dbReference>
<evidence type="ECO:0000256" key="2">
    <source>
        <dbReference type="ARBA" id="ARBA00022679"/>
    </source>
</evidence>
<dbReference type="STRING" id="407234.SAMN05421795_102133"/>
<keyword evidence="1 6" id="KW-0489">Methyltransferase</keyword>
<accession>A0A1N7KT01</accession>
<dbReference type="InterPro" id="IPR007848">
    <property type="entry name" value="Small_mtfrase_dom"/>
</dbReference>
<dbReference type="Gene3D" id="3.40.50.150">
    <property type="entry name" value="Vaccinia Virus protein VP39"/>
    <property type="match status" value="2"/>
</dbReference>
<protein>
    <submittedName>
        <fullName evidence="6">16S rRNA (Guanine1207-N2)-methyltransferase</fullName>
    </submittedName>
</protein>
<sequence length="354" mass="36689">MGVQGPAARLALLTGALPEAGRIAVLNPRDGAGLELLPPARLHLFEPFRPDHDALAARGLAVSPAPDAADRGAFQAAIVFLPRAKALGRALIAEAALLLAPGAPLLVDGARLHGVEPLLKDLGARVSVRETVSKAHGRAAVLAAPAPDLLADWAAADLAPAPGFVTRPGVFSADAVDRGSALLAAALPDALPARMADLGAGWGWLGAQVLARKGVAQLDLVEADHIALGCARRNIADPRAVFHWADARFWRPETPLGGVVMNPPFHAGRDADPGLGAAFIAAAAGALAPEGRLWMVANRHLPYEAVLAAHFAEARQIGLAEGFKLIEAHHPRRQPAPAAAPAGAALRRRPRRRG</sequence>
<proteinExistence type="predicted"/>
<dbReference type="SUPFAM" id="SSF53335">
    <property type="entry name" value="S-adenosyl-L-methionine-dependent methyltransferases"/>
    <property type="match status" value="1"/>
</dbReference>
<evidence type="ECO:0000259" key="5">
    <source>
        <dbReference type="Pfam" id="PF05175"/>
    </source>
</evidence>
<dbReference type="GO" id="GO:0008757">
    <property type="term" value="F:S-adenosylmethionine-dependent methyltransferase activity"/>
    <property type="evidence" value="ECO:0007669"/>
    <property type="project" value="InterPro"/>
</dbReference>
<dbReference type="GO" id="GO:0032259">
    <property type="term" value="P:methylation"/>
    <property type="evidence" value="ECO:0007669"/>
    <property type="project" value="UniProtKB-KW"/>
</dbReference>
<evidence type="ECO:0000313" key="6">
    <source>
        <dbReference type="EMBL" id="SIS64694.1"/>
    </source>
</evidence>
<feature type="domain" description="Methyltransferase small" evidence="5">
    <location>
        <begin position="164"/>
        <end position="326"/>
    </location>
</feature>
<evidence type="ECO:0000256" key="4">
    <source>
        <dbReference type="SAM" id="MobiDB-lite"/>
    </source>
</evidence>
<dbReference type="OrthoDB" id="9816072at2"/>